<evidence type="ECO:0000256" key="6">
    <source>
        <dbReference type="ARBA" id="ARBA00038076"/>
    </source>
</evidence>
<reference evidence="10 11" key="1">
    <citation type="submission" date="2020-08" db="EMBL/GenBank/DDBJ databases">
        <title>Genomic Encyclopedia of Type Strains, Phase IV (KMG-IV): sequencing the most valuable type-strain genomes for metagenomic binning, comparative biology and taxonomic classification.</title>
        <authorList>
            <person name="Goeker M."/>
        </authorList>
    </citation>
    <scope>NUCLEOTIDE SEQUENCE [LARGE SCALE GENOMIC DNA]</scope>
    <source>
        <strain evidence="10 11">DSM 23562</strain>
    </source>
</reference>
<dbReference type="PANTHER" id="PTHR30572:SF4">
    <property type="entry name" value="ABC TRANSPORTER PERMEASE YTRF"/>
    <property type="match status" value="1"/>
</dbReference>
<keyword evidence="2" id="KW-1003">Cell membrane</keyword>
<evidence type="ECO:0000256" key="2">
    <source>
        <dbReference type="ARBA" id="ARBA00022475"/>
    </source>
</evidence>
<protein>
    <recommendedName>
        <fullName evidence="9">ABC3 transporter permease C-terminal domain-containing protein</fullName>
    </recommendedName>
</protein>
<gene>
    <name evidence="10" type="ORF">HNQ39_005312</name>
</gene>
<evidence type="ECO:0000256" key="8">
    <source>
        <dbReference type="SAM" id="SignalP"/>
    </source>
</evidence>
<feature type="transmembrane region" description="Helical" evidence="7">
    <location>
        <begin position="914"/>
        <end position="935"/>
    </location>
</feature>
<dbReference type="EMBL" id="JACHGW010000007">
    <property type="protein sequence ID" value="MBB6053477.1"/>
    <property type="molecule type" value="Genomic_DNA"/>
</dbReference>
<dbReference type="Proteomes" id="UP000520814">
    <property type="component" value="Unassembled WGS sequence"/>
</dbReference>
<feature type="chain" id="PRO_5031049413" description="ABC3 transporter permease C-terminal domain-containing protein" evidence="8">
    <location>
        <begin position="28"/>
        <end position="1546"/>
    </location>
</feature>
<feature type="domain" description="ABC3 transporter permease C-terminal" evidence="9">
    <location>
        <begin position="1274"/>
        <end position="1384"/>
    </location>
</feature>
<evidence type="ECO:0000256" key="7">
    <source>
        <dbReference type="SAM" id="Phobius"/>
    </source>
</evidence>
<evidence type="ECO:0000256" key="3">
    <source>
        <dbReference type="ARBA" id="ARBA00022692"/>
    </source>
</evidence>
<evidence type="ECO:0000313" key="11">
    <source>
        <dbReference type="Proteomes" id="UP000520814"/>
    </source>
</evidence>
<feature type="transmembrane region" description="Helical" evidence="7">
    <location>
        <begin position="982"/>
        <end position="1002"/>
    </location>
</feature>
<comment type="similarity">
    <text evidence="6">Belongs to the ABC-4 integral membrane protein family.</text>
</comment>
<feature type="transmembrane region" description="Helical" evidence="7">
    <location>
        <begin position="859"/>
        <end position="878"/>
    </location>
</feature>
<evidence type="ECO:0000256" key="4">
    <source>
        <dbReference type="ARBA" id="ARBA00022989"/>
    </source>
</evidence>
<keyword evidence="11" id="KW-1185">Reference proteome</keyword>
<dbReference type="Pfam" id="PF02687">
    <property type="entry name" value="FtsX"/>
    <property type="match status" value="1"/>
</dbReference>
<dbReference type="SUPFAM" id="SSF52025">
    <property type="entry name" value="PA domain"/>
    <property type="match status" value="1"/>
</dbReference>
<evidence type="ECO:0000256" key="5">
    <source>
        <dbReference type="ARBA" id="ARBA00023136"/>
    </source>
</evidence>
<feature type="transmembrane region" description="Helical" evidence="7">
    <location>
        <begin position="890"/>
        <end position="908"/>
    </location>
</feature>
<dbReference type="InterPro" id="IPR003838">
    <property type="entry name" value="ABC3_permease_C"/>
</dbReference>
<keyword evidence="4 7" id="KW-1133">Transmembrane helix</keyword>
<keyword evidence="8" id="KW-0732">Signal</keyword>
<dbReference type="GO" id="GO:0005886">
    <property type="term" value="C:plasma membrane"/>
    <property type="evidence" value="ECO:0007669"/>
    <property type="project" value="UniProtKB-SubCell"/>
</dbReference>
<feature type="signal peptide" evidence="8">
    <location>
        <begin position="1"/>
        <end position="27"/>
    </location>
</feature>
<dbReference type="Gene3D" id="3.50.30.30">
    <property type="match status" value="1"/>
</dbReference>
<proteinExistence type="inferred from homology"/>
<accession>A0A7W9WAC8</accession>
<comment type="caution">
    <text evidence="10">The sequence shown here is derived from an EMBL/GenBank/DDBJ whole genome shotgun (WGS) entry which is preliminary data.</text>
</comment>
<dbReference type="PANTHER" id="PTHR30572">
    <property type="entry name" value="MEMBRANE COMPONENT OF TRANSPORTER-RELATED"/>
    <property type="match status" value="1"/>
</dbReference>
<dbReference type="Gene3D" id="3.40.630.10">
    <property type="entry name" value="Zn peptidases"/>
    <property type="match status" value="1"/>
</dbReference>
<feature type="transmembrane region" description="Helical" evidence="7">
    <location>
        <begin position="1356"/>
        <end position="1378"/>
    </location>
</feature>
<dbReference type="InterPro" id="IPR046450">
    <property type="entry name" value="PA_dom_sf"/>
</dbReference>
<keyword evidence="3 7" id="KW-0812">Transmembrane</keyword>
<dbReference type="InterPro" id="IPR050250">
    <property type="entry name" value="Macrolide_Exporter_MacB"/>
</dbReference>
<evidence type="ECO:0000256" key="1">
    <source>
        <dbReference type="ARBA" id="ARBA00004651"/>
    </source>
</evidence>
<dbReference type="GO" id="GO:0022857">
    <property type="term" value="F:transmembrane transporter activity"/>
    <property type="evidence" value="ECO:0007669"/>
    <property type="project" value="TreeGrafter"/>
</dbReference>
<organism evidence="10 11">
    <name type="scientific">Armatimonas rosea</name>
    <dbReference type="NCBI Taxonomy" id="685828"/>
    <lineage>
        <taxon>Bacteria</taxon>
        <taxon>Bacillati</taxon>
        <taxon>Armatimonadota</taxon>
        <taxon>Armatimonadia</taxon>
        <taxon>Armatimonadales</taxon>
        <taxon>Armatimonadaceae</taxon>
        <taxon>Armatimonas</taxon>
    </lineage>
</organism>
<feature type="transmembrane region" description="Helical" evidence="7">
    <location>
        <begin position="1274"/>
        <end position="1294"/>
    </location>
</feature>
<name>A0A7W9WAC8_ARMRO</name>
<evidence type="ECO:0000259" key="9">
    <source>
        <dbReference type="Pfam" id="PF02687"/>
    </source>
</evidence>
<evidence type="ECO:0000313" key="10">
    <source>
        <dbReference type="EMBL" id="MBB6053477.1"/>
    </source>
</evidence>
<keyword evidence="5 7" id="KW-0472">Membrane</keyword>
<dbReference type="RefSeq" id="WP_184203569.1">
    <property type="nucleotide sequence ID" value="NZ_JACHGW010000007.1"/>
</dbReference>
<dbReference type="SUPFAM" id="SSF53187">
    <property type="entry name" value="Zn-dependent exopeptidases"/>
    <property type="match status" value="1"/>
</dbReference>
<sequence length="1546" mass="169950">MMTLARFVRQATFLLTALVAVSSSVRAAVDPALADKYKALAASVDNTALAQTIRELSSNGSRVVGYPGERKAAEYVEREFKSLFGDSAVTSESFTATVPMDKGARLEANGKTYPLYCIWPNLVRTSQLPEEGLSGPLIYAGNGLLGAFNGKDVEGSIVLVDFNSGTDWLNAPRLGAKAVIFIEPDKTMRGEAEAKFVSIPLSIPRFYIKKSDAAALQALALSRKSLTASLHADMKWERVQAKNFLGVLPGQSKDPKIAKQIIVVQSYYDAMSVVPGIAPGAEQAGGLAGLLQTARTFKKLGHERTIWFLATSGHCLGLQGVREFLDNHIDDWQVPGPFAKLFGQAKDPKDPIYLWVGLDLSSQTRALGIFYKAHLINVREDTQNLFSDIARVARENNDKVAETLGYDAKKRFSDGVNPVDGKSWRNFIPGKPAFDSEIVGMAGGFGVTFSSIDDSRNQVDTPFDTLEKVNIANLALQLKTFVCLLQHYVNDPNDQNADPKKQIPLYKTCQWTRMGLRSGFATLKGRVREFEPRRSLVPTDPVDRALVVVPSNANTKSFIGVRGNFIQMVGDDEGGFKGKEGKASFAFKGMPPTTADNQEHRIEAYRLDPKTGDLDYAPDKGVTGAAYPSTFRITTGEKEVLSVVFPCVATNIFDLVDQQALRTLSTMTIYDGISNGEPRQFGYALSKPEPGVSYVEDTAVIFARRGDEYSMGQEKNAATNKLRQFKIIMGSGPAATRFLLINSTEKNPEGEGYVMGAGKGEDAIESSRSSAIIHTALNVAKDMWKLDDFRIQRLITNNIRNRGIEGLHANAKEFIDKAEAALAAKDYQSFDTYSRAAWGYESRAYPDVTKTQQDVVNGVIFYLALMIPFAYFLERLLFGFSDLKRQLGGVFLIFLGIFGIFALIHPAFRITLNAGIILLAFIMMALSVLVTVLVWQKFEQQLKQQSKETQGTHSLDAGKGSIAIAAFALGVANMRRRSTRTILTCATLILLTFTVLAFTSIVQELRFNQVPAPGKPLYNGILLRDPNWNALQQVAYRLLDDEFGKTRLVAPRGWFLGTQPGEQTFLTLKRADREFGAKGAVGLSANEAKVTHAADALAAGRWFAPGDTLVMILPRKVADNLRITDSDVSNASAKVSFSGQDYTVIGILDQDKFKQILDHDQEPLTPVDFVQMQQLQKQGKTDSSSGFQQYLHLDSDVIFFVPYQTLINLGGDLRSVAIGYGDDESAVVKELKENLMKRFDMNLYAASEKLGEKPGKIERFSSVGATKGEDFGTILIPILIAALIVLNTMLGSVFERVKEIHIFSSIGLSPANIGTLFMAEALVYAILGSVSGYVLGQGISKLLSTFHLMQGLSLNFSSVSAVLSTLVVVAVVLLSTLWPAKKASEVASPSSSRTWSVPEPVGDDWQLQLPFAVTGNQAVGVNGFLAEWFQSYEGYSVGDFITEGITRETFETPNGTAYRIGCKAWLAPFDLGVSQMIRLETLPTDFEDVFDLKLTLHRVSGDVSNWKRVNRRFLNTLRKQFLVWRTLTAADRERYLTETEFTSVEA</sequence>
<comment type="subcellular location">
    <subcellularLocation>
        <location evidence="1">Cell membrane</location>
        <topology evidence="1">Multi-pass membrane protein</topology>
    </subcellularLocation>
</comment>
<feature type="transmembrane region" description="Helical" evidence="7">
    <location>
        <begin position="1315"/>
        <end position="1336"/>
    </location>
</feature>